<evidence type="ECO:0000256" key="7">
    <source>
        <dbReference type="ARBA" id="ARBA00023136"/>
    </source>
</evidence>
<evidence type="ECO:0000256" key="2">
    <source>
        <dbReference type="ARBA" id="ARBA00009904"/>
    </source>
</evidence>
<name>A0ABR7HWJ0_9FIRM</name>
<feature type="coiled-coil region" evidence="8">
    <location>
        <begin position="230"/>
        <end position="287"/>
    </location>
</feature>
<dbReference type="Gene3D" id="3.30.70.2750">
    <property type="match status" value="1"/>
</dbReference>
<reference evidence="10 11" key="1">
    <citation type="submission" date="2020-08" db="EMBL/GenBank/DDBJ databases">
        <title>Genome public.</title>
        <authorList>
            <person name="Liu C."/>
            <person name="Sun Q."/>
        </authorList>
    </citation>
    <scope>NUCLEOTIDE SEQUENCE [LARGE SCALE GENOMIC DNA]</scope>
    <source>
        <strain evidence="10 11">New-38</strain>
    </source>
</reference>
<evidence type="ECO:0000256" key="8">
    <source>
        <dbReference type="SAM" id="Coils"/>
    </source>
</evidence>
<keyword evidence="5 9" id="KW-1133">Transmembrane helix</keyword>
<dbReference type="Proteomes" id="UP000660021">
    <property type="component" value="Unassembled WGS sequence"/>
</dbReference>
<keyword evidence="8" id="KW-0175">Coiled coil</keyword>
<evidence type="ECO:0000313" key="10">
    <source>
        <dbReference type="EMBL" id="MBC5731881.1"/>
    </source>
</evidence>
<dbReference type="InterPro" id="IPR002490">
    <property type="entry name" value="V-ATPase_116kDa_su"/>
</dbReference>
<dbReference type="Pfam" id="PF01496">
    <property type="entry name" value="V_ATPase_I"/>
    <property type="match status" value="1"/>
</dbReference>
<dbReference type="PANTHER" id="PTHR11629">
    <property type="entry name" value="VACUOLAR PROTON ATPASES"/>
    <property type="match status" value="1"/>
</dbReference>
<keyword evidence="3" id="KW-0813">Transport</keyword>
<dbReference type="EMBL" id="JACOPR010000011">
    <property type="protein sequence ID" value="MBC5731881.1"/>
    <property type="molecule type" value="Genomic_DNA"/>
</dbReference>
<comment type="subcellular location">
    <subcellularLocation>
        <location evidence="1">Membrane</location>
        <topology evidence="1">Multi-pass membrane protein</topology>
    </subcellularLocation>
</comment>
<dbReference type="Gene3D" id="1.20.1460.20">
    <property type="match status" value="1"/>
</dbReference>
<keyword evidence="7 9" id="KW-0472">Membrane</keyword>
<feature type="transmembrane region" description="Helical" evidence="9">
    <location>
        <begin position="365"/>
        <end position="389"/>
    </location>
</feature>
<accession>A0ABR7HWJ0</accession>
<keyword evidence="4 9" id="KW-0812">Transmembrane</keyword>
<organism evidence="10 11">
    <name type="scientific">Pseudoflavonifractor hominis</name>
    <dbReference type="NCBI Taxonomy" id="2763059"/>
    <lineage>
        <taxon>Bacteria</taxon>
        <taxon>Bacillati</taxon>
        <taxon>Bacillota</taxon>
        <taxon>Clostridia</taxon>
        <taxon>Eubacteriales</taxon>
        <taxon>Oscillospiraceae</taxon>
        <taxon>Pseudoflavonifractor</taxon>
    </lineage>
</organism>
<feature type="transmembrane region" description="Helical" evidence="9">
    <location>
        <begin position="496"/>
        <end position="524"/>
    </location>
</feature>
<comment type="similarity">
    <text evidence="2">Belongs to the V-ATPase 116 kDa subunit family.</text>
</comment>
<evidence type="ECO:0000256" key="9">
    <source>
        <dbReference type="SAM" id="Phobius"/>
    </source>
</evidence>
<feature type="transmembrane region" description="Helical" evidence="9">
    <location>
        <begin position="455"/>
        <end position="475"/>
    </location>
</feature>
<evidence type="ECO:0000256" key="3">
    <source>
        <dbReference type="ARBA" id="ARBA00022448"/>
    </source>
</evidence>
<evidence type="ECO:0000256" key="5">
    <source>
        <dbReference type="ARBA" id="ARBA00022989"/>
    </source>
</evidence>
<feature type="transmembrane region" description="Helical" evidence="9">
    <location>
        <begin position="536"/>
        <end position="555"/>
    </location>
</feature>
<gene>
    <name evidence="10" type="ORF">H8S34_13735</name>
</gene>
<dbReference type="PANTHER" id="PTHR11629:SF63">
    <property type="entry name" value="V-TYPE PROTON ATPASE SUBUNIT A"/>
    <property type="match status" value="1"/>
</dbReference>
<comment type="caution">
    <text evidence="10">The sequence shown here is derived from an EMBL/GenBank/DDBJ whole genome shotgun (WGS) entry which is preliminary data.</text>
</comment>
<protein>
    <submittedName>
        <fullName evidence="10">V-type ATP synthase subunit I</fullName>
    </submittedName>
</protein>
<sequence>MSIVKMKRIRLFGMRSDREEILRVLQRAGCVEIDEPSDLEGAAWQGLSRPDDRALNEAREASAAALAALGILKKYAPAKGGLLKARPVISERELFDEEAYRAALDTAHKLVEAEQHITGLNAEMSKVKSQKMALAPWLGLDLPLETASTREVTIRLGTVPGKVVMEELLSALKGVTDLVQLTEISADQNAHYLFFACHKAAEEAADQVLKDYGFSLASLKGWTGTARENDRKLDETLAELERELEAAKAGIADQKGAREALERCADRAAQEVRREEAKSRLRDTETAFFLEGWAPAESLDVLRQKLEPFGCAFQAEDPTEEDYPSVPVKLKNNALTRPLNMVTEMYSLPAYNGIDPNPLMAPFFILFYGIMMADMGYGLLMMLASVFVLKKARPKGGMHNFFALLGLCGISTFVMGALTGGFFGDFIPQLLKVINPESQFVWFWKPLFTPLDNTLQILVGSMVLGFVQINAGMLISFVKKLKEGQYMDALWEEATWWVVFVGAGLAILGVTPLVLALGGILVVAGPVVTNKGFGKITGIFGSLYNHVTGYFGDILSYSRLMALMLAGSVIAQVFNTLGAIPGNVVIFVIISMAGNALNFALNLLGCYVHDLRLQCLEYFGKFYQDGGKPFRPLEINTKFVDIQE</sequence>
<proteinExistence type="inferred from homology"/>
<keyword evidence="11" id="KW-1185">Reference proteome</keyword>
<evidence type="ECO:0000313" key="11">
    <source>
        <dbReference type="Proteomes" id="UP000660021"/>
    </source>
</evidence>
<evidence type="ECO:0000256" key="1">
    <source>
        <dbReference type="ARBA" id="ARBA00004141"/>
    </source>
</evidence>
<evidence type="ECO:0000256" key="4">
    <source>
        <dbReference type="ARBA" id="ARBA00022692"/>
    </source>
</evidence>
<feature type="transmembrane region" description="Helical" evidence="9">
    <location>
        <begin position="401"/>
        <end position="423"/>
    </location>
</feature>
<evidence type="ECO:0000256" key="6">
    <source>
        <dbReference type="ARBA" id="ARBA00023065"/>
    </source>
</evidence>
<keyword evidence="6" id="KW-0406">Ion transport</keyword>
<dbReference type="Gene3D" id="3.30.70.2170">
    <property type="match status" value="1"/>
</dbReference>